<evidence type="ECO:0000256" key="1">
    <source>
        <dbReference type="SAM" id="SignalP"/>
    </source>
</evidence>
<gene>
    <name evidence="2" type="ORF">BXY80_1824</name>
</gene>
<evidence type="ECO:0000313" key="3">
    <source>
        <dbReference type="Proteomes" id="UP000284892"/>
    </source>
</evidence>
<dbReference type="RefSeq" id="WP_120201159.1">
    <property type="nucleotide sequence ID" value="NZ_RAQJ01000003.1"/>
</dbReference>
<protein>
    <recommendedName>
        <fullName evidence="4">DUF4350 domain-containing protein</fullName>
    </recommendedName>
</protein>
<dbReference type="Proteomes" id="UP000284892">
    <property type="component" value="Unassembled WGS sequence"/>
</dbReference>
<evidence type="ECO:0008006" key="4">
    <source>
        <dbReference type="Google" id="ProtNLM"/>
    </source>
</evidence>
<feature type="signal peptide" evidence="1">
    <location>
        <begin position="1"/>
        <end position="19"/>
    </location>
</feature>
<dbReference type="SUPFAM" id="SSF52317">
    <property type="entry name" value="Class I glutamine amidotransferase-like"/>
    <property type="match status" value="1"/>
</dbReference>
<accession>A0A420DKU6</accession>
<keyword evidence="3" id="KW-1185">Reference proteome</keyword>
<feature type="chain" id="PRO_5018985412" description="DUF4350 domain-containing protein" evidence="1">
    <location>
        <begin position="20"/>
        <end position="320"/>
    </location>
</feature>
<proteinExistence type="predicted"/>
<dbReference type="EMBL" id="RAQJ01000003">
    <property type="protein sequence ID" value="RKE94811.1"/>
    <property type="molecule type" value="Genomic_DNA"/>
</dbReference>
<dbReference type="AlphaFoldDB" id="A0A420DKU6"/>
<sequence length="320" mass="36187">MKKTSYLLVLLFAYVLSYGQDTIDAEIDTLFNYQFKSLKGTHYKKILFDEAHNTIYSKPSGKITAREMFRIIDADGFNIEFTKNKLDATYLDLVKPDLLILHGMPNDKIILKNGEFEEVLYKSPLKNEEVEAIGKYVFNGGSLFLFLSHFPNGSGALPLLEAFSVKFRDGYAYQNQYHTSESGKCGHFLMNDKNNMLNSSHDMFKASLDKTITPKNIRFYCGAAVFRNPEDNILSFPKNTINYTPTTNSSIDIEEQSNSYAGMLGFIYGAGRVIVCTDQGLFRSLNLIIKGKKVPVTIHDPKADNASLLLNSIRWLSKLQ</sequence>
<organism evidence="2 3">
    <name type="scientific">Ichthyenterobacterium magnum</name>
    <dbReference type="NCBI Taxonomy" id="1230530"/>
    <lineage>
        <taxon>Bacteria</taxon>
        <taxon>Pseudomonadati</taxon>
        <taxon>Bacteroidota</taxon>
        <taxon>Flavobacteriia</taxon>
        <taxon>Flavobacteriales</taxon>
        <taxon>Flavobacteriaceae</taxon>
        <taxon>Ichthyenterobacterium</taxon>
    </lineage>
</organism>
<reference evidence="2 3" key="1">
    <citation type="submission" date="2018-09" db="EMBL/GenBank/DDBJ databases">
        <title>Genomic Encyclopedia of Archaeal and Bacterial Type Strains, Phase II (KMG-II): from individual species to whole genera.</title>
        <authorList>
            <person name="Goeker M."/>
        </authorList>
    </citation>
    <scope>NUCLEOTIDE SEQUENCE [LARGE SCALE GENOMIC DNA]</scope>
    <source>
        <strain evidence="2 3">DSM 26283</strain>
    </source>
</reference>
<keyword evidence="1" id="KW-0732">Signal</keyword>
<dbReference type="InterPro" id="IPR029062">
    <property type="entry name" value="Class_I_gatase-like"/>
</dbReference>
<comment type="caution">
    <text evidence="2">The sequence shown here is derived from an EMBL/GenBank/DDBJ whole genome shotgun (WGS) entry which is preliminary data.</text>
</comment>
<evidence type="ECO:0000313" key="2">
    <source>
        <dbReference type="EMBL" id="RKE94811.1"/>
    </source>
</evidence>
<name>A0A420DKU6_9FLAO</name>
<dbReference type="OrthoDB" id="6397329at2"/>